<reference evidence="2" key="1">
    <citation type="journal article" date="2015" name="Nat. Genet.">
        <title>The genome and transcriptome of the zoonotic hookworm Ancylostoma ceylanicum identify infection-specific gene families.</title>
        <authorList>
            <person name="Schwarz E.M."/>
            <person name="Hu Y."/>
            <person name="Antoshechkin I."/>
            <person name="Miller M.M."/>
            <person name="Sternberg P.W."/>
            <person name="Aroian R.V."/>
        </authorList>
    </citation>
    <scope>NUCLEOTIDE SEQUENCE</scope>
    <source>
        <strain evidence="2">HY135</strain>
    </source>
</reference>
<protein>
    <submittedName>
        <fullName evidence="1">Uncharacterized protein</fullName>
    </submittedName>
</protein>
<evidence type="ECO:0000313" key="1">
    <source>
        <dbReference type="EMBL" id="EYB88281.1"/>
    </source>
</evidence>
<gene>
    <name evidence="1" type="primary">Acey_s0250.g165</name>
    <name evidence="1" type="ORF">Y032_0250g165</name>
</gene>
<name>A0A016SD24_9BILA</name>
<proteinExistence type="predicted"/>
<keyword evidence="2" id="KW-1185">Reference proteome</keyword>
<sequence length="69" mass="7740">MRCGAVCRPTQLNFATHGSRCRNLWKFFTNSFKVILDGQVQVEKKSPALKWTTNELNLGVTALQALLTS</sequence>
<accession>A0A016SD24</accession>
<dbReference type="Proteomes" id="UP000024635">
    <property type="component" value="Unassembled WGS sequence"/>
</dbReference>
<organism evidence="1 2">
    <name type="scientific">Ancylostoma ceylanicum</name>
    <dbReference type="NCBI Taxonomy" id="53326"/>
    <lineage>
        <taxon>Eukaryota</taxon>
        <taxon>Metazoa</taxon>
        <taxon>Ecdysozoa</taxon>
        <taxon>Nematoda</taxon>
        <taxon>Chromadorea</taxon>
        <taxon>Rhabditida</taxon>
        <taxon>Rhabditina</taxon>
        <taxon>Rhabditomorpha</taxon>
        <taxon>Strongyloidea</taxon>
        <taxon>Ancylostomatidae</taxon>
        <taxon>Ancylostomatinae</taxon>
        <taxon>Ancylostoma</taxon>
    </lineage>
</organism>
<dbReference type="EMBL" id="JARK01001586">
    <property type="protein sequence ID" value="EYB88281.1"/>
    <property type="molecule type" value="Genomic_DNA"/>
</dbReference>
<comment type="caution">
    <text evidence="1">The sequence shown here is derived from an EMBL/GenBank/DDBJ whole genome shotgun (WGS) entry which is preliminary data.</text>
</comment>
<evidence type="ECO:0000313" key="2">
    <source>
        <dbReference type="Proteomes" id="UP000024635"/>
    </source>
</evidence>
<dbReference type="AlphaFoldDB" id="A0A016SD24"/>